<keyword evidence="2" id="KW-1185">Reference proteome</keyword>
<organism evidence="1 2">
    <name type="scientific">Scandinavium hiltneri</name>
    <dbReference type="NCBI Taxonomy" id="2926519"/>
    <lineage>
        <taxon>Bacteria</taxon>
        <taxon>Pseudomonadati</taxon>
        <taxon>Pseudomonadota</taxon>
        <taxon>Gammaproteobacteria</taxon>
        <taxon>Enterobacterales</taxon>
        <taxon>Enterobacteriaceae</taxon>
        <taxon>Scandinavium</taxon>
    </lineage>
</organism>
<name>A0ABT2E107_9ENTR</name>
<gene>
    <name evidence="1" type="ORF">MUU47_10675</name>
</gene>
<evidence type="ECO:0000313" key="2">
    <source>
        <dbReference type="Proteomes" id="UP001205357"/>
    </source>
</evidence>
<reference evidence="1 2" key="1">
    <citation type="submission" date="2022-04" db="EMBL/GenBank/DDBJ databases">
        <title>Proposal of a three novel species of Scandinavium, Scandinavium hiltneri, Scandinavium manionii, Scandinavium tedordense.</title>
        <authorList>
            <person name="Maddock D.W."/>
            <person name="Brady C.L."/>
            <person name="Denman S."/>
            <person name="Arnold D."/>
        </authorList>
    </citation>
    <scope>NUCLEOTIDE SEQUENCE [LARGE SCALE GENOMIC DNA]</scope>
    <source>
        <strain evidence="1 2">H11S7</strain>
    </source>
</reference>
<dbReference type="RefSeq" id="WP_258988186.1">
    <property type="nucleotide sequence ID" value="NZ_JALIGE010000073.1"/>
</dbReference>
<dbReference type="Proteomes" id="UP001205357">
    <property type="component" value="Unassembled WGS sequence"/>
</dbReference>
<sequence>MKDLQIRMPFIEGTIPNKLETMMGVKNLYHKDFMIGDPKPANFIKKATGEVAPIDFGLVFLKGNIRDIHMEVKREIVKDYIKGGHSFIPQEIKKEYTTAIFSLYPASAQIT</sequence>
<protein>
    <submittedName>
        <fullName evidence="1">Uncharacterized protein</fullName>
    </submittedName>
</protein>
<dbReference type="EMBL" id="JALIGE010000073">
    <property type="protein sequence ID" value="MCS2161574.1"/>
    <property type="molecule type" value="Genomic_DNA"/>
</dbReference>
<comment type="caution">
    <text evidence="1">The sequence shown here is derived from an EMBL/GenBank/DDBJ whole genome shotgun (WGS) entry which is preliminary data.</text>
</comment>
<evidence type="ECO:0000313" key="1">
    <source>
        <dbReference type="EMBL" id="MCS2161574.1"/>
    </source>
</evidence>
<accession>A0ABT2E107</accession>
<proteinExistence type="predicted"/>